<evidence type="ECO:0008006" key="4">
    <source>
        <dbReference type="Google" id="ProtNLM"/>
    </source>
</evidence>
<protein>
    <recommendedName>
        <fullName evidence="4">Outer membrane beta-barrel protein</fullName>
    </recommendedName>
</protein>
<dbReference type="AlphaFoldDB" id="A0A6N6M8H5"/>
<keyword evidence="1" id="KW-0732">Signal</keyword>
<evidence type="ECO:0000313" key="2">
    <source>
        <dbReference type="EMBL" id="KAB1066204.1"/>
    </source>
</evidence>
<organism evidence="2 3">
    <name type="scientific">Salibacter halophilus</name>
    <dbReference type="NCBI Taxonomy" id="1803916"/>
    <lineage>
        <taxon>Bacteria</taxon>
        <taxon>Pseudomonadati</taxon>
        <taxon>Bacteroidota</taxon>
        <taxon>Flavobacteriia</taxon>
        <taxon>Flavobacteriales</taxon>
        <taxon>Salibacteraceae</taxon>
        <taxon>Salibacter</taxon>
    </lineage>
</organism>
<reference evidence="2 3" key="1">
    <citation type="submission" date="2019-09" db="EMBL/GenBank/DDBJ databases">
        <title>Genomes of Cryomorphaceae.</title>
        <authorList>
            <person name="Bowman J.P."/>
        </authorList>
    </citation>
    <scope>NUCLEOTIDE SEQUENCE [LARGE SCALE GENOMIC DNA]</scope>
    <source>
        <strain evidence="2 3">KCTC 52047</strain>
    </source>
</reference>
<keyword evidence="3" id="KW-1185">Reference proteome</keyword>
<gene>
    <name evidence="2" type="ORF">F3059_01655</name>
</gene>
<sequence length="250" mass="27990">MRVLKAITINLLFIIAMAFTSVRAQSDDDTKLYYSADYSGGGVVHSHGFGVNFRYSQYLTGSSKRIWSAELLMMKHPKEKKVYNPYNDNARGYFFGKINSLTSLRMHIGRQDVIFGKELKKGVEISWVYSGGPILGIVKPVYLEITEQGTIARPDIINVERYDPEIHNPNIIHGRAGIFTGLANSSLVPGASARVAMNFEYAPLDKTLKALEVGAVLDAYSKEVPIMANTDNNQLWLTFYLNIQFGKKII</sequence>
<evidence type="ECO:0000256" key="1">
    <source>
        <dbReference type="SAM" id="SignalP"/>
    </source>
</evidence>
<dbReference type="RefSeq" id="WP_151166192.1">
    <property type="nucleotide sequence ID" value="NZ_WACR01000001.1"/>
</dbReference>
<dbReference type="EMBL" id="WACR01000001">
    <property type="protein sequence ID" value="KAB1066204.1"/>
    <property type="molecule type" value="Genomic_DNA"/>
</dbReference>
<feature type="signal peptide" evidence="1">
    <location>
        <begin position="1"/>
        <end position="24"/>
    </location>
</feature>
<name>A0A6N6M8H5_9FLAO</name>
<evidence type="ECO:0000313" key="3">
    <source>
        <dbReference type="Proteomes" id="UP000435357"/>
    </source>
</evidence>
<feature type="chain" id="PRO_5027083085" description="Outer membrane beta-barrel protein" evidence="1">
    <location>
        <begin position="25"/>
        <end position="250"/>
    </location>
</feature>
<comment type="caution">
    <text evidence="2">The sequence shown here is derived from an EMBL/GenBank/DDBJ whole genome shotgun (WGS) entry which is preliminary data.</text>
</comment>
<accession>A0A6N6M8H5</accession>
<dbReference type="OrthoDB" id="1523667at2"/>
<dbReference type="Proteomes" id="UP000435357">
    <property type="component" value="Unassembled WGS sequence"/>
</dbReference>
<proteinExistence type="predicted"/>